<feature type="compositionally biased region" description="Polar residues" evidence="1">
    <location>
        <begin position="94"/>
        <end position="106"/>
    </location>
</feature>
<evidence type="ECO:0000313" key="3">
    <source>
        <dbReference type="EMBL" id="KAK3368176.1"/>
    </source>
</evidence>
<comment type="caution">
    <text evidence="3">The sequence shown here is derived from an EMBL/GenBank/DDBJ whole genome shotgun (WGS) entry which is preliminary data.</text>
</comment>
<keyword evidence="2" id="KW-0732">Signal</keyword>
<protein>
    <recommendedName>
        <fullName evidence="5">Secreted protein</fullName>
    </recommendedName>
</protein>
<feature type="compositionally biased region" description="Basic and acidic residues" evidence="1">
    <location>
        <begin position="114"/>
        <end position="123"/>
    </location>
</feature>
<proteinExistence type="predicted"/>
<feature type="region of interest" description="Disordered" evidence="1">
    <location>
        <begin position="91"/>
        <end position="123"/>
    </location>
</feature>
<reference evidence="3" key="1">
    <citation type="journal article" date="2023" name="Mol. Phylogenet. Evol.">
        <title>Genome-scale phylogeny and comparative genomics of the fungal order Sordariales.</title>
        <authorList>
            <person name="Hensen N."/>
            <person name="Bonometti L."/>
            <person name="Westerberg I."/>
            <person name="Brannstrom I.O."/>
            <person name="Guillou S."/>
            <person name="Cros-Aarteil S."/>
            <person name="Calhoun S."/>
            <person name="Haridas S."/>
            <person name="Kuo A."/>
            <person name="Mondo S."/>
            <person name="Pangilinan J."/>
            <person name="Riley R."/>
            <person name="LaButti K."/>
            <person name="Andreopoulos B."/>
            <person name="Lipzen A."/>
            <person name="Chen C."/>
            <person name="Yan M."/>
            <person name="Daum C."/>
            <person name="Ng V."/>
            <person name="Clum A."/>
            <person name="Steindorff A."/>
            <person name="Ohm R.A."/>
            <person name="Martin F."/>
            <person name="Silar P."/>
            <person name="Natvig D.O."/>
            <person name="Lalanne C."/>
            <person name="Gautier V."/>
            <person name="Ament-Velasquez S.L."/>
            <person name="Kruys A."/>
            <person name="Hutchinson M.I."/>
            <person name="Powell A.J."/>
            <person name="Barry K."/>
            <person name="Miller A.N."/>
            <person name="Grigoriev I.V."/>
            <person name="Debuchy R."/>
            <person name="Gladieux P."/>
            <person name="Hiltunen Thoren M."/>
            <person name="Johannesson H."/>
        </authorList>
    </citation>
    <scope>NUCLEOTIDE SEQUENCE</scope>
    <source>
        <strain evidence="3">CBS 232.78</strain>
    </source>
</reference>
<gene>
    <name evidence="3" type="ORF">B0H63DRAFT_71768</name>
</gene>
<name>A0AAE0K2H1_9PEZI</name>
<evidence type="ECO:0000256" key="1">
    <source>
        <dbReference type="SAM" id="MobiDB-lite"/>
    </source>
</evidence>
<organism evidence="3 4">
    <name type="scientific">Podospora didyma</name>
    <dbReference type="NCBI Taxonomy" id="330526"/>
    <lineage>
        <taxon>Eukaryota</taxon>
        <taxon>Fungi</taxon>
        <taxon>Dikarya</taxon>
        <taxon>Ascomycota</taxon>
        <taxon>Pezizomycotina</taxon>
        <taxon>Sordariomycetes</taxon>
        <taxon>Sordariomycetidae</taxon>
        <taxon>Sordariales</taxon>
        <taxon>Podosporaceae</taxon>
        <taxon>Podospora</taxon>
    </lineage>
</organism>
<accession>A0AAE0K2H1</accession>
<keyword evidence="4" id="KW-1185">Reference proteome</keyword>
<evidence type="ECO:0000256" key="2">
    <source>
        <dbReference type="SAM" id="SignalP"/>
    </source>
</evidence>
<dbReference type="EMBL" id="JAULSW010000010">
    <property type="protein sequence ID" value="KAK3368176.1"/>
    <property type="molecule type" value="Genomic_DNA"/>
</dbReference>
<reference evidence="3" key="2">
    <citation type="submission" date="2023-06" db="EMBL/GenBank/DDBJ databases">
        <authorList>
            <consortium name="Lawrence Berkeley National Laboratory"/>
            <person name="Haridas S."/>
            <person name="Hensen N."/>
            <person name="Bonometti L."/>
            <person name="Westerberg I."/>
            <person name="Brannstrom I.O."/>
            <person name="Guillou S."/>
            <person name="Cros-Aarteil S."/>
            <person name="Calhoun S."/>
            <person name="Kuo A."/>
            <person name="Mondo S."/>
            <person name="Pangilinan J."/>
            <person name="Riley R."/>
            <person name="LaButti K."/>
            <person name="Andreopoulos B."/>
            <person name="Lipzen A."/>
            <person name="Chen C."/>
            <person name="Yanf M."/>
            <person name="Daum C."/>
            <person name="Ng V."/>
            <person name="Clum A."/>
            <person name="Steindorff A."/>
            <person name="Ohm R."/>
            <person name="Martin F."/>
            <person name="Silar P."/>
            <person name="Natvig D."/>
            <person name="Lalanne C."/>
            <person name="Gautier V."/>
            <person name="Ament-velasquez S.L."/>
            <person name="Kruys A."/>
            <person name="Hutchinson M.I."/>
            <person name="Powell A.J."/>
            <person name="Barry K."/>
            <person name="Miller A.N."/>
            <person name="Grigoriev I.V."/>
            <person name="Debuchy R."/>
            <person name="Gladieux P."/>
            <person name="Thoren M.H."/>
            <person name="Johannesson H."/>
        </authorList>
    </citation>
    <scope>NUCLEOTIDE SEQUENCE</scope>
    <source>
        <strain evidence="3">CBS 232.78</strain>
    </source>
</reference>
<dbReference type="AlphaFoldDB" id="A0AAE0K2H1"/>
<evidence type="ECO:0000313" key="4">
    <source>
        <dbReference type="Proteomes" id="UP001285441"/>
    </source>
</evidence>
<sequence length="123" mass="14117">MFCTLFLLALFGCPTPLHTLSWNAMREAPSGFITSQREDRHIINDFHTHTRQLPDSMNTWFLFPAKSDQKIRSDQPLSKIPPLSPLLLPKAEQSRGNIKSSTTQRKGMTMPEICYRESIERKG</sequence>
<dbReference type="Proteomes" id="UP001285441">
    <property type="component" value="Unassembled WGS sequence"/>
</dbReference>
<feature type="signal peptide" evidence="2">
    <location>
        <begin position="1"/>
        <end position="19"/>
    </location>
</feature>
<feature type="chain" id="PRO_5042112977" description="Secreted protein" evidence="2">
    <location>
        <begin position="20"/>
        <end position="123"/>
    </location>
</feature>
<evidence type="ECO:0008006" key="5">
    <source>
        <dbReference type="Google" id="ProtNLM"/>
    </source>
</evidence>